<comment type="caution">
    <text evidence="5">The sequence shown here is derived from an EMBL/GenBank/DDBJ whole genome shotgun (WGS) entry which is preliminary data.</text>
</comment>
<dbReference type="InterPro" id="IPR057460">
    <property type="entry name" value="CAF17_C"/>
</dbReference>
<dbReference type="Pfam" id="PF25455">
    <property type="entry name" value="Beta-barrel_CAF17_C"/>
    <property type="match status" value="1"/>
</dbReference>
<sequence>MWRRVQVVNLRALVARSVRLVHQQCVVNAQELKERGIVKVSGKDAGPFLQGLMTNDIKHLDEKTKYSMYCMFLNTQGRILYDAIIYSPKESDSYLIECDTECLQPLVKHLSMFRVRRKITVAVEEKLRPWVLFDQPPEDLSKEVILSKDPRVKELGWRVLIDSDRSLSQLIQNLHVENADRYTELRYQLGIGEGYKDMPPGTCFPLEYNCDYLHGVSFHKGCYLGQELTARTYHTGVIRKRLMPVVFQQPLDPVNLETTVTDENGSRVGKLRGYLDGSIYGIGLLRIQQVLSASQLKIGTNLINTHRPTWWPIEAPKDRTQLDSSSL</sequence>
<evidence type="ECO:0000313" key="6">
    <source>
        <dbReference type="Proteomes" id="UP000820818"/>
    </source>
</evidence>
<dbReference type="InterPro" id="IPR045179">
    <property type="entry name" value="YgfZ/GcvT"/>
</dbReference>
<evidence type="ECO:0000256" key="3">
    <source>
        <dbReference type="ARBA" id="ARBA00023128"/>
    </source>
</evidence>
<reference evidence="5 6" key="1">
    <citation type="submission" date="2022-05" db="EMBL/GenBank/DDBJ databases">
        <title>A multi-omics perspective on studying reproductive biology in Daphnia sinensis.</title>
        <authorList>
            <person name="Jia J."/>
        </authorList>
    </citation>
    <scope>NUCLEOTIDE SEQUENCE [LARGE SCALE GENOMIC DNA]</scope>
    <source>
        <strain evidence="5 6">WSL</strain>
    </source>
</reference>
<organism evidence="5 6">
    <name type="scientific">Daphnia sinensis</name>
    <dbReference type="NCBI Taxonomy" id="1820382"/>
    <lineage>
        <taxon>Eukaryota</taxon>
        <taxon>Metazoa</taxon>
        <taxon>Ecdysozoa</taxon>
        <taxon>Arthropoda</taxon>
        <taxon>Crustacea</taxon>
        <taxon>Branchiopoda</taxon>
        <taxon>Diplostraca</taxon>
        <taxon>Cladocera</taxon>
        <taxon>Anomopoda</taxon>
        <taxon>Daphniidae</taxon>
        <taxon>Daphnia</taxon>
        <taxon>Daphnia similis group</taxon>
    </lineage>
</organism>
<evidence type="ECO:0000259" key="4">
    <source>
        <dbReference type="Pfam" id="PF25455"/>
    </source>
</evidence>
<dbReference type="NCBIfam" id="TIGR03317">
    <property type="entry name" value="ygfZ_signature"/>
    <property type="match status" value="1"/>
</dbReference>
<evidence type="ECO:0000256" key="2">
    <source>
        <dbReference type="ARBA" id="ARBA00022946"/>
    </source>
</evidence>
<proteinExistence type="predicted"/>
<keyword evidence="3" id="KW-0496">Mitochondrion</keyword>
<dbReference type="GO" id="GO:0016226">
    <property type="term" value="P:iron-sulfur cluster assembly"/>
    <property type="evidence" value="ECO:0007669"/>
    <property type="project" value="TreeGrafter"/>
</dbReference>
<keyword evidence="6" id="KW-1185">Reference proteome</keyword>
<dbReference type="Proteomes" id="UP000820818">
    <property type="component" value="Linkage Group LG4"/>
</dbReference>
<dbReference type="Gene3D" id="3.30.1360.120">
    <property type="entry name" value="Probable tRNA modification gtpase trme, domain 1"/>
    <property type="match status" value="1"/>
</dbReference>
<evidence type="ECO:0000313" key="5">
    <source>
        <dbReference type="EMBL" id="KAI9559684.1"/>
    </source>
</evidence>
<comment type="subcellular location">
    <subcellularLocation>
        <location evidence="1">Mitochondrion</location>
    </subcellularLocation>
</comment>
<dbReference type="InterPro" id="IPR017703">
    <property type="entry name" value="YgfZ/GCV_T_CS"/>
</dbReference>
<protein>
    <recommendedName>
        <fullName evidence="4">CAF17 C-terminal domain-containing protein</fullName>
    </recommendedName>
</protein>
<dbReference type="PANTHER" id="PTHR22602:SF0">
    <property type="entry name" value="TRANSFERASE CAF17, MITOCHONDRIAL-RELATED"/>
    <property type="match status" value="1"/>
</dbReference>
<dbReference type="Gene3D" id="2.40.30.160">
    <property type="match status" value="1"/>
</dbReference>
<dbReference type="FunFam" id="3.30.1360.120:FF:000071">
    <property type="entry name" value="Putative transferase CAF17, mitochondrial"/>
    <property type="match status" value="1"/>
</dbReference>
<feature type="domain" description="CAF17 C-terminal" evidence="4">
    <location>
        <begin position="239"/>
        <end position="312"/>
    </location>
</feature>
<dbReference type="EMBL" id="WJBH02000004">
    <property type="protein sequence ID" value="KAI9559684.1"/>
    <property type="molecule type" value="Genomic_DNA"/>
</dbReference>
<dbReference type="PANTHER" id="PTHR22602">
    <property type="entry name" value="TRANSFERASE CAF17, MITOCHONDRIAL-RELATED"/>
    <property type="match status" value="1"/>
</dbReference>
<dbReference type="AlphaFoldDB" id="A0AAD5KSC0"/>
<keyword evidence="2" id="KW-0809">Transit peptide</keyword>
<accession>A0AAD5KSC0</accession>
<dbReference type="InterPro" id="IPR027266">
    <property type="entry name" value="TrmE/GcvT-like"/>
</dbReference>
<gene>
    <name evidence="5" type="ORF">GHT06_013689</name>
</gene>
<dbReference type="GO" id="GO:0005759">
    <property type="term" value="C:mitochondrial matrix"/>
    <property type="evidence" value="ECO:0007669"/>
    <property type="project" value="TreeGrafter"/>
</dbReference>
<evidence type="ECO:0000256" key="1">
    <source>
        <dbReference type="ARBA" id="ARBA00004173"/>
    </source>
</evidence>
<dbReference type="SUPFAM" id="SSF103025">
    <property type="entry name" value="Folate-binding domain"/>
    <property type="match status" value="1"/>
</dbReference>
<name>A0AAD5KSC0_9CRUS</name>